<dbReference type="CDD" id="cd08047">
    <property type="entry name" value="TAF7"/>
    <property type="match status" value="1"/>
</dbReference>
<dbReference type="Proteomes" id="UP000008225">
    <property type="component" value="Chromosome X"/>
</dbReference>
<feature type="compositionally biased region" description="Basic and acidic residues" evidence="6">
    <location>
        <begin position="82"/>
        <end position="92"/>
    </location>
</feature>
<dbReference type="Ensembl" id="ENSCJAT00000009061.5">
    <property type="protein sequence ID" value="ENSCJAP00000008569.5"/>
    <property type="gene ID" value="ENSCJAG00000004710.5"/>
</dbReference>
<evidence type="ECO:0000256" key="3">
    <source>
        <dbReference type="ARBA" id="ARBA00023015"/>
    </source>
</evidence>
<dbReference type="GO" id="GO:0016251">
    <property type="term" value="F:RNA polymerase II general transcription initiation factor activity"/>
    <property type="evidence" value="ECO:0007669"/>
    <property type="project" value="TreeGrafter"/>
</dbReference>
<comment type="subcellular location">
    <subcellularLocation>
        <location evidence="1">Nucleus</location>
    </subcellularLocation>
</comment>
<feature type="domain" description="TAFII55 protein conserved region" evidence="7">
    <location>
        <begin position="98"/>
        <end position="277"/>
    </location>
</feature>
<evidence type="ECO:0000256" key="5">
    <source>
        <dbReference type="ARBA" id="ARBA00023242"/>
    </source>
</evidence>
<keyword evidence="5" id="KW-0539">Nucleus</keyword>
<feature type="compositionally biased region" description="Acidic residues" evidence="6">
    <location>
        <begin position="333"/>
        <end position="363"/>
    </location>
</feature>
<sequence length="461" mass="52433">MERPGGQLLISSENDSTPVVSTSEVISQQEPQILVDRVSETNCESSAAIDGDQGTQIPDDQDSLRDADSSIQDAAKAPENSQEGKDMSKSQDEVPDEVENQFILRLPLEHACTVRNLIHSQSVDIKDKLKIDLSPDRRHAVVEVEDVQLAAKLVDLPCVTESLKTHDKKTFYKTADISQMLVCTADGDLHPSPEEPAASTDPNVIRKNERKREKKGVWKHGITPPLKDVRKKRFRKTKTKVPDVKKIEEISSTKNIESPDVEKEVKTLLRSDAEAISTRWEVIAEDGTKEIESHGSIPGFVISSGMNSYKQSHISSEYYMLREMFSGSRSNSDEDEDEDNEDEDDDEDDNEDEDKEEEEDDSEEYLKRQIQAKFIESGQYRAIEGFSSIVMEIQKQICKKEKKLHEIQKKAQRQNDLTMKVENLTLKNHFQSVLEQLQVQEKQKSEKLISLQEKLQCFLKK</sequence>
<dbReference type="InterPro" id="IPR037817">
    <property type="entry name" value="TAF7"/>
</dbReference>
<dbReference type="Pfam" id="PF04658">
    <property type="entry name" value="TAFII55_N"/>
    <property type="match status" value="1"/>
</dbReference>
<evidence type="ECO:0000256" key="4">
    <source>
        <dbReference type="ARBA" id="ARBA00023163"/>
    </source>
</evidence>
<evidence type="ECO:0000313" key="8">
    <source>
        <dbReference type="Ensembl" id="ENSCJAP00000008569.5"/>
    </source>
</evidence>
<feature type="region of interest" description="Disordered" evidence="6">
    <location>
        <begin position="189"/>
        <end position="217"/>
    </location>
</feature>
<dbReference type="InterPro" id="IPR006751">
    <property type="entry name" value="TAFII55_prot_cons_reg"/>
</dbReference>
<dbReference type="PANTHER" id="PTHR12228:SF8">
    <property type="entry name" value="TRANSCRIPTION INITIATION FACTOR TFIID SUBUNIT 7-LIKE"/>
    <property type="match status" value="1"/>
</dbReference>
<proteinExistence type="inferred from homology"/>
<feature type="region of interest" description="Disordered" evidence="6">
    <location>
        <begin position="326"/>
        <end position="365"/>
    </location>
</feature>
<reference evidence="8" key="3">
    <citation type="submission" date="2025-09" db="UniProtKB">
        <authorList>
            <consortium name="Ensembl"/>
        </authorList>
    </citation>
    <scope>IDENTIFICATION</scope>
</reference>
<keyword evidence="3" id="KW-0805">Transcription regulation</keyword>
<keyword evidence="4" id="KW-0804">Transcription</keyword>
<protein>
    <submittedName>
        <fullName evidence="8">TATA-box binding protein associated factor 7 like</fullName>
    </submittedName>
</protein>
<feature type="region of interest" description="Disordered" evidence="6">
    <location>
        <begin position="1"/>
        <end position="96"/>
    </location>
</feature>
<reference evidence="8" key="1">
    <citation type="submission" date="2009-03" db="EMBL/GenBank/DDBJ databases">
        <authorList>
            <person name="Warren W."/>
            <person name="Ye L."/>
            <person name="Minx P."/>
            <person name="Worley K."/>
            <person name="Gibbs R."/>
            <person name="Wilson R.K."/>
        </authorList>
    </citation>
    <scope>NUCLEOTIDE SEQUENCE [LARGE SCALE GENOMIC DNA]</scope>
</reference>
<dbReference type="Bgee" id="ENSCJAG00000004710">
    <property type="expression patterns" value="Expressed in testis"/>
</dbReference>
<dbReference type="AlphaFoldDB" id="F7HMM3"/>
<comment type="similarity">
    <text evidence="2">Belongs to the TAF7 family.</text>
</comment>
<feature type="compositionally biased region" description="Polar residues" evidence="6">
    <location>
        <begin position="9"/>
        <end position="31"/>
    </location>
</feature>
<dbReference type="GeneTree" id="ENSGT00940000161565"/>
<dbReference type="FunCoup" id="F7HMM3">
    <property type="interactions" value="47"/>
</dbReference>
<evidence type="ECO:0000256" key="1">
    <source>
        <dbReference type="ARBA" id="ARBA00004123"/>
    </source>
</evidence>
<dbReference type="GO" id="GO:0051123">
    <property type="term" value="P:RNA polymerase II preinitiation complex assembly"/>
    <property type="evidence" value="ECO:0007669"/>
    <property type="project" value="TreeGrafter"/>
</dbReference>
<organism evidence="8 9">
    <name type="scientific">Callithrix jacchus</name>
    <name type="common">White-tufted-ear marmoset</name>
    <name type="synonym">Simia Jacchus</name>
    <dbReference type="NCBI Taxonomy" id="9483"/>
    <lineage>
        <taxon>Eukaryota</taxon>
        <taxon>Metazoa</taxon>
        <taxon>Chordata</taxon>
        <taxon>Craniata</taxon>
        <taxon>Vertebrata</taxon>
        <taxon>Euteleostomi</taxon>
        <taxon>Mammalia</taxon>
        <taxon>Eutheria</taxon>
        <taxon>Euarchontoglires</taxon>
        <taxon>Primates</taxon>
        <taxon>Haplorrhini</taxon>
        <taxon>Platyrrhini</taxon>
        <taxon>Cebidae</taxon>
        <taxon>Callitrichinae</taxon>
        <taxon>Callithrix</taxon>
        <taxon>Callithrix</taxon>
    </lineage>
</organism>
<dbReference type="PANTHER" id="PTHR12228">
    <property type="entry name" value="TRANSCRIPTION INITIATION FACTOR TFIID 55 KD SUBUNIT-RELATED"/>
    <property type="match status" value="1"/>
</dbReference>
<dbReference type="HOGENOM" id="CLU_037860_0_1_1"/>
<dbReference type="GO" id="GO:0005669">
    <property type="term" value="C:transcription factor TFIID complex"/>
    <property type="evidence" value="ECO:0007669"/>
    <property type="project" value="InterPro"/>
</dbReference>
<reference evidence="8" key="2">
    <citation type="submission" date="2025-08" db="UniProtKB">
        <authorList>
            <consortium name="Ensembl"/>
        </authorList>
    </citation>
    <scope>IDENTIFICATION</scope>
</reference>
<evidence type="ECO:0000256" key="2">
    <source>
        <dbReference type="ARBA" id="ARBA00009368"/>
    </source>
</evidence>
<evidence type="ECO:0000259" key="7">
    <source>
        <dbReference type="SMART" id="SM01370"/>
    </source>
</evidence>
<dbReference type="InParanoid" id="F7HMM3"/>
<gene>
    <name evidence="8" type="primary">TAF7L</name>
</gene>
<evidence type="ECO:0000256" key="6">
    <source>
        <dbReference type="SAM" id="MobiDB-lite"/>
    </source>
</evidence>
<keyword evidence="9" id="KW-1185">Reference proteome</keyword>
<dbReference type="STRING" id="9483.ENSCJAP00000008569"/>
<accession>F7HMM3</accession>
<evidence type="ECO:0000313" key="9">
    <source>
        <dbReference type="Proteomes" id="UP000008225"/>
    </source>
</evidence>
<dbReference type="SMART" id="SM01370">
    <property type="entry name" value="TAFII55_N"/>
    <property type="match status" value="1"/>
</dbReference>
<dbReference type="OMA" id="VSETNCE"/>
<name>F7HMM3_CALJA</name>